<evidence type="ECO:0000313" key="2">
    <source>
        <dbReference type="Proteomes" id="UP001379533"/>
    </source>
</evidence>
<dbReference type="Proteomes" id="UP001379533">
    <property type="component" value="Chromosome"/>
</dbReference>
<keyword evidence="2" id="KW-1185">Reference proteome</keyword>
<organism evidence="1 2">
    <name type="scientific">Pendulispora brunnea</name>
    <dbReference type="NCBI Taxonomy" id="2905690"/>
    <lineage>
        <taxon>Bacteria</taxon>
        <taxon>Pseudomonadati</taxon>
        <taxon>Myxococcota</taxon>
        <taxon>Myxococcia</taxon>
        <taxon>Myxococcales</taxon>
        <taxon>Sorangiineae</taxon>
        <taxon>Pendulisporaceae</taxon>
        <taxon>Pendulispora</taxon>
    </lineage>
</organism>
<proteinExistence type="predicted"/>
<sequence length="70" mass="7888">MSYEEKFADLIKLCQNATRDGANLVLLPEPEILGDTYEELVESLNRIADADLKVSIVPRRQRASINLTIN</sequence>
<dbReference type="RefSeq" id="WP_394849588.1">
    <property type="nucleotide sequence ID" value="NZ_CP089982.1"/>
</dbReference>
<reference evidence="1 2" key="1">
    <citation type="submission" date="2021-12" db="EMBL/GenBank/DDBJ databases">
        <title>Discovery of the Pendulisporaceae a myxobacterial family with distinct sporulation behavior and unique specialized metabolism.</title>
        <authorList>
            <person name="Garcia R."/>
            <person name="Popoff A."/>
            <person name="Bader C.D."/>
            <person name="Loehr J."/>
            <person name="Walesch S."/>
            <person name="Walt C."/>
            <person name="Boldt J."/>
            <person name="Bunk B."/>
            <person name="Haeckl F.J.F.P.J."/>
            <person name="Gunesch A.P."/>
            <person name="Birkelbach J."/>
            <person name="Nuebel U."/>
            <person name="Pietschmann T."/>
            <person name="Bach T."/>
            <person name="Mueller R."/>
        </authorList>
    </citation>
    <scope>NUCLEOTIDE SEQUENCE [LARGE SCALE GENOMIC DNA]</scope>
    <source>
        <strain evidence="1 2">MSr12523</strain>
    </source>
</reference>
<gene>
    <name evidence="1" type="ORF">LZC95_19325</name>
</gene>
<protein>
    <submittedName>
        <fullName evidence="1">Uncharacterized protein</fullName>
    </submittedName>
</protein>
<evidence type="ECO:0000313" key="1">
    <source>
        <dbReference type="EMBL" id="WXA98960.1"/>
    </source>
</evidence>
<accession>A0ABZ2KPG6</accession>
<name>A0ABZ2KPG6_9BACT</name>
<dbReference type="EMBL" id="CP089982">
    <property type="protein sequence ID" value="WXA98960.1"/>
    <property type="molecule type" value="Genomic_DNA"/>
</dbReference>